<reference evidence="1 2" key="1">
    <citation type="submission" date="2021-06" db="EMBL/GenBank/DDBJ databases">
        <authorList>
            <person name="Kallberg Y."/>
            <person name="Tangrot J."/>
            <person name="Rosling A."/>
        </authorList>
    </citation>
    <scope>NUCLEOTIDE SEQUENCE [LARGE SCALE GENOMIC DNA]</scope>
    <source>
        <strain evidence="1 2">120-4 pot B 10/14</strain>
    </source>
</reference>
<organism evidence="1 2">
    <name type="scientific">Gigaspora margarita</name>
    <dbReference type="NCBI Taxonomy" id="4874"/>
    <lineage>
        <taxon>Eukaryota</taxon>
        <taxon>Fungi</taxon>
        <taxon>Fungi incertae sedis</taxon>
        <taxon>Mucoromycota</taxon>
        <taxon>Glomeromycotina</taxon>
        <taxon>Glomeromycetes</taxon>
        <taxon>Diversisporales</taxon>
        <taxon>Gigasporaceae</taxon>
        <taxon>Gigaspora</taxon>
    </lineage>
</organism>
<keyword evidence="2" id="KW-1185">Reference proteome</keyword>
<comment type="caution">
    <text evidence="1">The sequence shown here is derived from an EMBL/GenBank/DDBJ whole genome shotgun (WGS) entry which is preliminary data.</text>
</comment>
<sequence length="84" mass="9665">AYDNIPKYKEINRKDLQDIKKKGSRSTFDTENCTITTNMLDDLQKVLMTEPVTTNMLDDLYNTLTIDLVPKPKIYTTTQFSTLG</sequence>
<accession>A0ABN7WSK1</accession>
<proteinExistence type="predicted"/>
<protein>
    <submittedName>
        <fullName evidence="1">1319_t:CDS:1</fullName>
    </submittedName>
</protein>
<gene>
    <name evidence="1" type="ORF">GMARGA_LOCUS34422</name>
</gene>
<feature type="non-terminal residue" evidence="1">
    <location>
        <position position="84"/>
    </location>
</feature>
<name>A0ABN7WSK1_GIGMA</name>
<dbReference type="EMBL" id="CAJVQB010060306">
    <property type="protein sequence ID" value="CAG8839373.1"/>
    <property type="molecule type" value="Genomic_DNA"/>
</dbReference>
<feature type="non-terminal residue" evidence="1">
    <location>
        <position position="1"/>
    </location>
</feature>
<evidence type="ECO:0000313" key="1">
    <source>
        <dbReference type="EMBL" id="CAG8839373.1"/>
    </source>
</evidence>
<dbReference type="Proteomes" id="UP000789901">
    <property type="component" value="Unassembled WGS sequence"/>
</dbReference>
<evidence type="ECO:0000313" key="2">
    <source>
        <dbReference type="Proteomes" id="UP000789901"/>
    </source>
</evidence>